<accession>A0A2T8KXR9</accession>
<name>A0A2T8KXR9_9POAL</name>
<protein>
    <submittedName>
        <fullName evidence="2">Uncharacterized protein</fullName>
    </submittedName>
</protein>
<dbReference type="AlphaFoldDB" id="A0A2T8KXR9"/>
<sequence>MLSLFLATFKCIIQSGQVCFTRPISRENMSFLRFLIGESLSIKSQLEPCQFKFLKDVNVQLLLQIEVDRNRVRPWWFPAASAKKENNLARHQRSLHCH</sequence>
<evidence type="ECO:0000256" key="1">
    <source>
        <dbReference type="SAM" id="SignalP"/>
    </source>
</evidence>
<reference evidence="2" key="1">
    <citation type="submission" date="2018-04" db="EMBL/GenBank/DDBJ databases">
        <title>WGS assembly of Panicum hallii.</title>
        <authorList>
            <person name="Lovell J."/>
            <person name="Jenkins J."/>
            <person name="Lowry D."/>
            <person name="Mamidi S."/>
            <person name="Sreedasyam A."/>
            <person name="Weng X."/>
            <person name="Barry K."/>
            <person name="Bonette J."/>
            <person name="Campitelli B."/>
            <person name="Daum C."/>
            <person name="Gordon S."/>
            <person name="Gould B."/>
            <person name="Lipzen A."/>
            <person name="Macqueen A."/>
            <person name="Palacio-Mejia J."/>
            <person name="Plott C."/>
            <person name="Shakirov E."/>
            <person name="Shu S."/>
            <person name="Yoshinaga Y."/>
            <person name="Zane M."/>
            <person name="Rokhsar D."/>
            <person name="Grimwood J."/>
            <person name="Schmutz J."/>
            <person name="Juenger T."/>
        </authorList>
    </citation>
    <scope>NUCLEOTIDE SEQUENCE [LARGE SCALE GENOMIC DNA]</scope>
    <source>
        <strain evidence="2">FIL2</strain>
    </source>
</reference>
<dbReference type="EMBL" id="CM008046">
    <property type="protein sequence ID" value="PVH66980.1"/>
    <property type="molecule type" value="Genomic_DNA"/>
</dbReference>
<dbReference type="Gramene" id="PVH66980">
    <property type="protein sequence ID" value="PVH66980"/>
    <property type="gene ID" value="PAHAL_1G399400"/>
</dbReference>
<gene>
    <name evidence="2" type="ORF">PAHAL_1G399400</name>
</gene>
<keyword evidence="1" id="KW-0732">Signal</keyword>
<evidence type="ECO:0000313" key="2">
    <source>
        <dbReference type="EMBL" id="PVH66980.1"/>
    </source>
</evidence>
<feature type="signal peptide" evidence="1">
    <location>
        <begin position="1"/>
        <end position="15"/>
    </location>
</feature>
<feature type="chain" id="PRO_5015673817" evidence="1">
    <location>
        <begin position="16"/>
        <end position="98"/>
    </location>
</feature>
<proteinExistence type="predicted"/>
<dbReference type="Proteomes" id="UP000243499">
    <property type="component" value="Chromosome 1"/>
</dbReference>
<organism evidence="2">
    <name type="scientific">Panicum hallii</name>
    <dbReference type="NCBI Taxonomy" id="206008"/>
    <lineage>
        <taxon>Eukaryota</taxon>
        <taxon>Viridiplantae</taxon>
        <taxon>Streptophyta</taxon>
        <taxon>Embryophyta</taxon>
        <taxon>Tracheophyta</taxon>
        <taxon>Spermatophyta</taxon>
        <taxon>Magnoliopsida</taxon>
        <taxon>Liliopsida</taxon>
        <taxon>Poales</taxon>
        <taxon>Poaceae</taxon>
        <taxon>PACMAD clade</taxon>
        <taxon>Panicoideae</taxon>
        <taxon>Panicodae</taxon>
        <taxon>Paniceae</taxon>
        <taxon>Panicinae</taxon>
        <taxon>Panicum</taxon>
        <taxon>Panicum sect. Panicum</taxon>
    </lineage>
</organism>